<feature type="transmembrane region" description="Helical" evidence="5">
    <location>
        <begin position="456"/>
        <end position="473"/>
    </location>
</feature>
<keyword evidence="4 5" id="KW-0472">Membrane</keyword>
<evidence type="ECO:0000313" key="7">
    <source>
        <dbReference type="Proteomes" id="UP000887540"/>
    </source>
</evidence>
<evidence type="ECO:0000259" key="6">
    <source>
        <dbReference type="PROSITE" id="PS50850"/>
    </source>
</evidence>
<dbReference type="Pfam" id="PF00083">
    <property type="entry name" value="Sugar_tr"/>
    <property type="match status" value="1"/>
</dbReference>
<feature type="transmembrane region" description="Helical" evidence="5">
    <location>
        <begin position="218"/>
        <end position="241"/>
    </location>
</feature>
<accession>A0A914D1E7</accession>
<protein>
    <submittedName>
        <fullName evidence="8">Major facilitator superfamily (MFS) profile domain-containing protein</fullName>
    </submittedName>
</protein>
<feature type="transmembrane region" description="Helical" evidence="5">
    <location>
        <begin position="247"/>
        <end position="265"/>
    </location>
</feature>
<evidence type="ECO:0000256" key="4">
    <source>
        <dbReference type="ARBA" id="ARBA00023136"/>
    </source>
</evidence>
<dbReference type="SUPFAM" id="SSF103473">
    <property type="entry name" value="MFS general substrate transporter"/>
    <property type="match status" value="1"/>
</dbReference>
<dbReference type="PANTHER" id="PTHR24064">
    <property type="entry name" value="SOLUTE CARRIER FAMILY 22 MEMBER"/>
    <property type="match status" value="1"/>
</dbReference>
<dbReference type="GO" id="GO:0016020">
    <property type="term" value="C:membrane"/>
    <property type="evidence" value="ECO:0007669"/>
    <property type="project" value="UniProtKB-SubCell"/>
</dbReference>
<feature type="transmembrane region" description="Helical" evidence="5">
    <location>
        <begin position="359"/>
        <end position="377"/>
    </location>
</feature>
<dbReference type="Gene3D" id="1.20.1250.20">
    <property type="entry name" value="MFS general substrate transporter like domains"/>
    <property type="match status" value="1"/>
</dbReference>
<evidence type="ECO:0000256" key="2">
    <source>
        <dbReference type="ARBA" id="ARBA00022692"/>
    </source>
</evidence>
<feature type="transmembrane region" description="Helical" evidence="5">
    <location>
        <begin position="191"/>
        <end position="211"/>
    </location>
</feature>
<evidence type="ECO:0000313" key="8">
    <source>
        <dbReference type="WBParaSite" id="ACRNAN_scaffold170.g17868.t1"/>
    </source>
</evidence>
<reference evidence="8" key="1">
    <citation type="submission" date="2022-11" db="UniProtKB">
        <authorList>
            <consortium name="WormBaseParasite"/>
        </authorList>
    </citation>
    <scope>IDENTIFICATION</scope>
</reference>
<feature type="transmembrane region" description="Helical" evidence="5">
    <location>
        <begin position="479"/>
        <end position="500"/>
    </location>
</feature>
<dbReference type="PROSITE" id="PS50850">
    <property type="entry name" value="MFS"/>
    <property type="match status" value="1"/>
</dbReference>
<evidence type="ECO:0000256" key="1">
    <source>
        <dbReference type="ARBA" id="ARBA00004141"/>
    </source>
</evidence>
<feature type="domain" description="Major facilitator superfamily (MFS) profile" evidence="6">
    <location>
        <begin position="40"/>
        <end position="504"/>
    </location>
</feature>
<dbReference type="GO" id="GO:0022857">
    <property type="term" value="F:transmembrane transporter activity"/>
    <property type="evidence" value="ECO:0007669"/>
    <property type="project" value="InterPro"/>
</dbReference>
<evidence type="ECO:0000256" key="5">
    <source>
        <dbReference type="SAM" id="Phobius"/>
    </source>
</evidence>
<dbReference type="CDD" id="cd17317">
    <property type="entry name" value="MFS_SLC22"/>
    <property type="match status" value="1"/>
</dbReference>
<dbReference type="InterPro" id="IPR005828">
    <property type="entry name" value="MFS_sugar_transport-like"/>
</dbReference>
<sequence length="517" mass="58549">MSVQILSRKQLAMKFDDIMTRDLGEFGRYQKVLFIFVCAPCMIAAMQALVWSFSAADLPHRCRLNWELENATYQTLNSIGLEKTCENCPKFKSCWLNGTSECPYGYVYDHTEIEKSAIDEWNLVCDKGWIKAFIQSTYYIGQAIGSIVFGFMGDRFGRKKVVIIAICLVLIAGFGMVKPVVWWVYALWRTLAGMSHPGISNISLLIGTELVGPSGRRFGSLMSGLFFAMGHCLLVLLAYFIRDFEVLQLAIAIIPILVFVYYWFIPESPRWLVSQRRYKEANEILKEVAIVNKTQLAHDWAESVDEALEDKAVRRYNLFHLFKSPKILCRVLAMFFVWPVVSMVYYGVSMNPNFLGGNLYIAFALGAIVELPAILMMYSMIDRVGRKKLICCGFLMCVVALLSNWAIPESAYDWISISQFLITKSAIALTMNSLYTYTPELFPTVLRATASLGCSMMARIGAVSASFIMMWLVEKYSKLVVIIPFSLLSLISAIVVWFFLPETMGGKLPESIEDIEE</sequence>
<comment type="subcellular location">
    <subcellularLocation>
        <location evidence="1">Membrane</location>
        <topology evidence="1">Multi-pass membrane protein</topology>
    </subcellularLocation>
</comment>
<feature type="transmembrane region" description="Helical" evidence="5">
    <location>
        <begin position="389"/>
        <end position="408"/>
    </location>
</feature>
<dbReference type="WBParaSite" id="ACRNAN_scaffold170.g17868.t1">
    <property type="protein sequence ID" value="ACRNAN_scaffold170.g17868.t1"/>
    <property type="gene ID" value="ACRNAN_scaffold170.g17868"/>
</dbReference>
<organism evidence="7 8">
    <name type="scientific">Acrobeloides nanus</name>
    <dbReference type="NCBI Taxonomy" id="290746"/>
    <lineage>
        <taxon>Eukaryota</taxon>
        <taxon>Metazoa</taxon>
        <taxon>Ecdysozoa</taxon>
        <taxon>Nematoda</taxon>
        <taxon>Chromadorea</taxon>
        <taxon>Rhabditida</taxon>
        <taxon>Tylenchina</taxon>
        <taxon>Cephalobomorpha</taxon>
        <taxon>Cephaloboidea</taxon>
        <taxon>Cephalobidae</taxon>
        <taxon>Acrobeloides</taxon>
    </lineage>
</organism>
<proteinExistence type="predicted"/>
<evidence type="ECO:0000256" key="3">
    <source>
        <dbReference type="ARBA" id="ARBA00022989"/>
    </source>
</evidence>
<keyword evidence="2 5" id="KW-0812">Transmembrane</keyword>
<dbReference type="InterPro" id="IPR036259">
    <property type="entry name" value="MFS_trans_sf"/>
</dbReference>
<dbReference type="Proteomes" id="UP000887540">
    <property type="component" value="Unplaced"/>
</dbReference>
<feature type="transmembrane region" description="Helical" evidence="5">
    <location>
        <begin position="327"/>
        <end position="347"/>
    </location>
</feature>
<name>A0A914D1E7_9BILA</name>
<keyword evidence="7" id="KW-1185">Reference proteome</keyword>
<dbReference type="InterPro" id="IPR020846">
    <property type="entry name" value="MFS_dom"/>
</dbReference>
<keyword evidence="3 5" id="KW-1133">Transmembrane helix</keyword>
<feature type="transmembrane region" description="Helical" evidence="5">
    <location>
        <begin position="32"/>
        <end position="53"/>
    </location>
</feature>
<dbReference type="AlphaFoldDB" id="A0A914D1E7"/>
<feature type="transmembrane region" description="Helical" evidence="5">
    <location>
        <begin position="161"/>
        <end position="185"/>
    </location>
</feature>